<dbReference type="GO" id="GO:0009506">
    <property type="term" value="C:plasmodesma"/>
    <property type="evidence" value="ECO:0007669"/>
    <property type="project" value="UniProtKB-ARBA"/>
</dbReference>
<feature type="domain" description="X8" evidence="4">
    <location>
        <begin position="57"/>
        <end position="142"/>
    </location>
</feature>
<dbReference type="PANTHER" id="PTHR31044:SF57">
    <property type="entry name" value="CARBOHYDRATE-BINDING X8 DOMAIN SUPERFAMILY PROTEIN"/>
    <property type="match status" value="1"/>
</dbReference>
<accession>A0A9D4ULD2</accession>
<evidence type="ECO:0000256" key="3">
    <source>
        <dbReference type="SAM" id="SignalP"/>
    </source>
</evidence>
<name>A0A9D4ULD2_ADICA</name>
<dbReference type="Pfam" id="PF07983">
    <property type="entry name" value="X8"/>
    <property type="match status" value="1"/>
</dbReference>
<dbReference type="AlphaFoldDB" id="A0A9D4ULD2"/>
<feature type="chain" id="PRO_5039330568" description="X8 domain-containing protein" evidence="3">
    <location>
        <begin position="38"/>
        <end position="145"/>
    </location>
</feature>
<evidence type="ECO:0000256" key="1">
    <source>
        <dbReference type="ARBA" id="ARBA00022729"/>
    </source>
</evidence>
<organism evidence="5 6">
    <name type="scientific">Adiantum capillus-veneris</name>
    <name type="common">Maidenhair fern</name>
    <dbReference type="NCBI Taxonomy" id="13818"/>
    <lineage>
        <taxon>Eukaryota</taxon>
        <taxon>Viridiplantae</taxon>
        <taxon>Streptophyta</taxon>
        <taxon>Embryophyta</taxon>
        <taxon>Tracheophyta</taxon>
        <taxon>Polypodiopsida</taxon>
        <taxon>Polypodiidae</taxon>
        <taxon>Polypodiales</taxon>
        <taxon>Pteridineae</taxon>
        <taxon>Pteridaceae</taxon>
        <taxon>Vittarioideae</taxon>
        <taxon>Adiantum</taxon>
    </lineage>
</organism>
<dbReference type="Proteomes" id="UP000886520">
    <property type="component" value="Chromosome 15"/>
</dbReference>
<keyword evidence="6" id="KW-1185">Reference proteome</keyword>
<feature type="signal peptide" evidence="3">
    <location>
        <begin position="1"/>
        <end position="37"/>
    </location>
</feature>
<reference evidence="5" key="1">
    <citation type="submission" date="2021-01" db="EMBL/GenBank/DDBJ databases">
        <title>Adiantum capillus-veneris genome.</title>
        <authorList>
            <person name="Fang Y."/>
            <person name="Liao Q."/>
        </authorList>
    </citation>
    <scope>NUCLEOTIDE SEQUENCE</scope>
    <source>
        <strain evidence="5">H3</strain>
        <tissue evidence="5">Leaf</tissue>
    </source>
</reference>
<keyword evidence="1 3" id="KW-0732">Signal</keyword>
<sequence length="145" mass="15777">MGARFLASTPSPSTFVCAVFTLYVSCCILCFSPATSSAKTTNAPIDAQQTGDTGQKLWCVAKPSAPENLLMANLNFACGEGGVDCTQLQQGHACYSPNTIISHASYAMNMYYQKHGRNYWNCYFQNTGLVVFTDPSYGDCMYSPQ</sequence>
<dbReference type="PANTHER" id="PTHR31044">
    <property type="entry name" value="BETA-1,3 GLUCANASE"/>
    <property type="match status" value="1"/>
</dbReference>
<protein>
    <recommendedName>
        <fullName evidence="4">X8 domain-containing protein</fullName>
    </recommendedName>
</protein>
<evidence type="ECO:0000313" key="5">
    <source>
        <dbReference type="EMBL" id="KAI5069556.1"/>
    </source>
</evidence>
<gene>
    <name evidence="5" type="ORF">GOP47_0015857</name>
</gene>
<dbReference type="OrthoDB" id="1928574at2759"/>
<dbReference type="SMART" id="SM00768">
    <property type="entry name" value="X8"/>
    <property type="match status" value="1"/>
</dbReference>
<dbReference type="FunFam" id="1.20.58.1040:FF:000003">
    <property type="entry name" value="glucan endo-1,3-beta-glucosidase 7"/>
    <property type="match status" value="1"/>
</dbReference>
<comment type="caution">
    <text evidence="5">The sequence shown here is derived from an EMBL/GenBank/DDBJ whole genome shotgun (WGS) entry which is preliminary data.</text>
</comment>
<keyword evidence="2" id="KW-1015">Disulfide bond</keyword>
<dbReference type="EMBL" id="JABFUD020000015">
    <property type="protein sequence ID" value="KAI5069556.1"/>
    <property type="molecule type" value="Genomic_DNA"/>
</dbReference>
<dbReference type="InterPro" id="IPR012946">
    <property type="entry name" value="X8"/>
</dbReference>
<evidence type="ECO:0000313" key="6">
    <source>
        <dbReference type="Proteomes" id="UP000886520"/>
    </source>
</evidence>
<proteinExistence type="predicted"/>
<evidence type="ECO:0000259" key="4">
    <source>
        <dbReference type="SMART" id="SM00768"/>
    </source>
</evidence>
<dbReference type="InterPro" id="IPR044788">
    <property type="entry name" value="X8_dom_prot"/>
</dbReference>
<dbReference type="Gene3D" id="1.20.58.1040">
    <property type="match status" value="1"/>
</dbReference>
<evidence type="ECO:0000256" key="2">
    <source>
        <dbReference type="ARBA" id="ARBA00023157"/>
    </source>
</evidence>